<name>A0AAW1M3W9_SAPOF</name>
<keyword evidence="3" id="KW-1185">Reference proteome</keyword>
<reference evidence="2" key="1">
    <citation type="submission" date="2024-03" db="EMBL/GenBank/DDBJ databases">
        <title>WGS assembly of Saponaria officinalis var. Norfolk2.</title>
        <authorList>
            <person name="Jenkins J."/>
            <person name="Shu S."/>
            <person name="Grimwood J."/>
            <person name="Barry K."/>
            <person name="Goodstein D."/>
            <person name="Schmutz J."/>
            <person name="Leebens-Mack J."/>
            <person name="Osbourn A."/>
        </authorList>
    </citation>
    <scope>NUCLEOTIDE SEQUENCE [LARGE SCALE GENOMIC DNA]</scope>
    <source>
        <strain evidence="2">JIC</strain>
    </source>
</reference>
<evidence type="ECO:0000256" key="1">
    <source>
        <dbReference type="SAM" id="MobiDB-lite"/>
    </source>
</evidence>
<evidence type="ECO:0000313" key="2">
    <source>
        <dbReference type="EMBL" id="KAK9740207.1"/>
    </source>
</evidence>
<protein>
    <submittedName>
        <fullName evidence="2">Uncharacterized protein</fullName>
    </submittedName>
</protein>
<accession>A0AAW1M3W9</accession>
<dbReference type="Proteomes" id="UP001443914">
    <property type="component" value="Unassembled WGS sequence"/>
</dbReference>
<dbReference type="EMBL" id="JBDFQZ010000003">
    <property type="protein sequence ID" value="KAK9740207.1"/>
    <property type="molecule type" value="Genomic_DNA"/>
</dbReference>
<sequence length="115" mass="12530">MPTNREGRNHAFPPGSAQEASGSRDQTRQFPADLVARLDLTAIPTGERTIPQGLGHLTPNYHQPASTLKTISGNAHPNNLVMTNLTPGTGLENRSQASWRLERVVATSPLFINHR</sequence>
<comment type="caution">
    <text evidence="2">The sequence shown here is derived from an EMBL/GenBank/DDBJ whole genome shotgun (WGS) entry which is preliminary data.</text>
</comment>
<evidence type="ECO:0000313" key="3">
    <source>
        <dbReference type="Proteomes" id="UP001443914"/>
    </source>
</evidence>
<organism evidence="2 3">
    <name type="scientific">Saponaria officinalis</name>
    <name type="common">Common soapwort</name>
    <name type="synonym">Lychnis saponaria</name>
    <dbReference type="NCBI Taxonomy" id="3572"/>
    <lineage>
        <taxon>Eukaryota</taxon>
        <taxon>Viridiplantae</taxon>
        <taxon>Streptophyta</taxon>
        <taxon>Embryophyta</taxon>
        <taxon>Tracheophyta</taxon>
        <taxon>Spermatophyta</taxon>
        <taxon>Magnoliopsida</taxon>
        <taxon>eudicotyledons</taxon>
        <taxon>Gunneridae</taxon>
        <taxon>Pentapetalae</taxon>
        <taxon>Caryophyllales</taxon>
        <taxon>Caryophyllaceae</taxon>
        <taxon>Caryophylleae</taxon>
        <taxon>Saponaria</taxon>
    </lineage>
</organism>
<feature type="region of interest" description="Disordered" evidence="1">
    <location>
        <begin position="1"/>
        <end position="29"/>
    </location>
</feature>
<dbReference type="AlphaFoldDB" id="A0AAW1M3W9"/>
<proteinExistence type="predicted"/>
<gene>
    <name evidence="2" type="ORF">RND81_03G019000</name>
</gene>